<dbReference type="SUPFAM" id="SSF109604">
    <property type="entry name" value="HD-domain/PDEase-like"/>
    <property type="match status" value="1"/>
</dbReference>
<protein>
    <submittedName>
        <fullName evidence="1">Guanosine polyphosphate pyrophosphohydrolase/synthetase-like protein</fullName>
    </submittedName>
</protein>
<keyword evidence="1" id="KW-0378">Hydrolase</keyword>
<dbReference type="EMBL" id="CP000712">
    <property type="protein sequence ID" value="ABQ79369.1"/>
    <property type="molecule type" value="Genomic_DNA"/>
</dbReference>
<organism evidence="1">
    <name type="scientific">Pseudomonas putida (strain ATCC 700007 / DSM 6899 / JCM 31910 / BCRC 17059 / LMG 24140 / F1)</name>
    <dbReference type="NCBI Taxonomy" id="351746"/>
    <lineage>
        <taxon>Bacteria</taxon>
        <taxon>Pseudomonadati</taxon>
        <taxon>Pseudomonadota</taxon>
        <taxon>Gammaproteobacteria</taxon>
        <taxon>Pseudomonadales</taxon>
        <taxon>Pseudomonadaceae</taxon>
        <taxon>Pseudomonas</taxon>
    </lineage>
</organism>
<accession>A5W5F9</accession>
<dbReference type="HOGENOM" id="CLU_109398_2_0_6"/>
<gene>
    <name evidence="1" type="ordered locus">Pput_3243</name>
</gene>
<proteinExistence type="predicted"/>
<reference evidence="1" key="1">
    <citation type="submission" date="2007-05" db="EMBL/GenBank/DDBJ databases">
        <title>Complete sequence of Pseudomonas putida F1.</title>
        <authorList>
            <consortium name="US DOE Joint Genome Institute"/>
            <person name="Copeland A."/>
            <person name="Lucas S."/>
            <person name="Lapidus A."/>
            <person name="Barry K."/>
            <person name="Detter J.C."/>
            <person name="Glavina del Rio T."/>
            <person name="Hammon N."/>
            <person name="Israni S."/>
            <person name="Dalin E."/>
            <person name="Tice H."/>
            <person name="Pitluck S."/>
            <person name="Chain P."/>
            <person name="Malfatti S."/>
            <person name="Shin M."/>
            <person name="Vergez L."/>
            <person name="Schmutz J."/>
            <person name="Larimer F."/>
            <person name="Land M."/>
            <person name="Hauser L."/>
            <person name="Kyrpides N."/>
            <person name="Lykidis A."/>
            <person name="Parales R."/>
            <person name="Richardson P."/>
        </authorList>
    </citation>
    <scope>NUCLEOTIDE SEQUENCE [LARGE SCALE GENOMIC DNA]</scope>
    <source>
        <strain evidence="1">F1</strain>
    </source>
</reference>
<dbReference type="KEGG" id="ppf:Pput_3243"/>
<dbReference type="AlphaFoldDB" id="A5W5F9"/>
<dbReference type="GO" id="GO:0016787">
    <property type="term" value="F:hydrolase activity"/>
    <property type="evidence" value="ECO:0007669"/>
    <property type="project" value="UniProtKB-KW"/>
</dbReference>
<evidence type="ECO:0000313" key="1">
    <source>
        <dbReference type="EMBL" id="ABQ79369.1"/>
    </source>
</evidence>
<dbReference type="Gene3D" id="1.10.3210.10">
    <property type="entry name" value="Hypothetical protein af1432"/>
    <property type="match status" value="1"/>
</dbReference>
<dbReference type="eggNOG" id="COG0317">
    <property type="taxonomic scope" value="Bacteria"/>
</dbReference>
<sequence>MPNGEGLMSTLERAIAVAARAHEGQYDKGGAAYILHPLRVMMRVSTPEQRIVAVLHDVIEDTPLTLSDLAREGFALKILAALLALSRREGEPYQDFVVRLGEDPLARTVKLADLADNSDLSRIPCPGPADLARLARYRQASAYLQALA</sequence>
<name>A5W5F9_PSEP1</name>